<feature type="region of interest" description="Disordered" evidence="1">
    <location>
        <begin position="51"/>
        <end position="80"/>
    </location>
</feature>
<keyword evidence="3" id="KW-1185">Reference proteome</keyword>
<evidence type="ECO:0008006" key="4">
    <source>
        <dbReference type="Google" id="ProtNLM"/>
    </source>
</evidence>
<proteinExistence type="predicted"/>
<dbReference type="EMBL" id="FZPH01000013">
    <property type="protein sequence ID" value="SNT61329.1"/>
    <property type="molecule type" value="Genomic_DNA"/>
</dbReference>
<protein>
    <recommendedName>
        <fullName evidence="4">Septum formation initiator</fullName>
    </recommendedName>
</protein>
<organism evidence="2 3">
    <name type="scientific">Asanoa hainanensis</name>
    <dbReference type="NCBI Taxonomy" id="560556"/>
    <lineage>
        <taxon>Bacteria</taxon>
        <taxon>Bacillati</taxon>
        <taxon>Actinomycetota</taxon>
        <taxon>Actinomycetes</taxon>
        <taxon>Micromonosporales</taxon>
        <taxon>Micromonosporaceae</taxon>
        <taxon>Asanoa</taxon>
    </lineage>
</organism>
<gene>
    <name evidence="2" type="ORF">SAMN05421812_11366</name>
</gene>
<dbReference type="Proteomes" id="UP000198362">
    <property type="component" value="Unassembled WGS sequence"/>
</dbReference>
<name>A0A239P4T2_9ACTN</name>
<sequence>MVSRRSLAALGWLAAVVVATLAGIGAIRLVGDSLTGTPGGVRSQAEVARDLAAAADRSPAPTIAPPASPTESTTPPSDVQRKTFQIAGGTVVARCENGLVSIETWSAAQGFALRDLDEGPDDEAEAKFEGAGGRSEIKLECRAGQPVRKGHDD</sequence>
<evidence type="ECO:0000256" key="1">
    <source>
        <dbReference type="SAM" id="MobiDB-lite"/>
    </source>
</evidence>
<dbReference type="AlphaFoldDB" id="A0A239P4T2"/>
<accession>A0A239P4T2</accession>
<reference evidence="2 3" key="1">
    <citation type="submission" date="2017-06" db="EMBL/GenBank/DDBJ databases">
        <authorList>
            <person name="Kim H.J."/>
            <person name="Triplett B.A."/>
        </authorList>
    </citation>
    <scope>NUCLEOTIDE SEQUENCE [LARGE SCALE GENOMIC DNA]</scope>
    <source>
        <strain evidence="2 3">CGMCC 4.5593</strain>
    </source>
</reference>
<evidence type="ECO:0000313" key="3">
    <source>
        <dbReference type="Proteomes" id="UP000198362"/>
    </source>
</evidence>
<evidence type="ECO:0000313" key="2">
    <source>
        <dbReference type="EMBL" id="SNT61329.1"/>
    </source>
</evidence>
<feature type="compositionally biased region" description="Low complexity" evidence="1">
    <location>
        <begin position="51"/>
        <end position="61"/>
    </location>
</feature>